<gene>
    <name evidence="2" type="ORF">BDY21DRAFT_280764</name>
</gene>
<dbReference type="EMBL" id="MU001673">
    <property type="protein sequence ID" value="KAF2460446.1"/>
    <property type="molecule type" value="Genomic_DNA"/>
</dbReference>
<dbReference type="OrthoDB" id="10262962at2759"/>
<reference evidence="2" key="1">
    <citation type="journal article" date="2020" name="Stud. Mycol.">
        <title>101 Dothideomycetes genomes: a test case for predicting lifestyles and emergence of pathogens.</title>
        <authorList>
            <person name="Haridas S."/>
            <person name="Albert R."/>
            <person name="Binder M."/>
            <person name="Bloem J."/>
            <person name="Labutti K."/>
            <person name="Salamov A."/>
            <person name="Andreopoulos B."/>
            <person name="Baker S."/>
            <person name="Barry K."/>
            <person name="Bills G."/>
            <person name="Bluhm B."/>
            <person name="Cannon C."/>
            <person name="Castanera R."/>
            <person name="Culley D."/>
            <person name="Daum C."/>
            <person name="Ezra D."/>
            <person name="Gonzalez J."/>
            <person name="Henrissat B."/>
            <person name="Kuo A."/>
            <person name="Liang C."/>
            <person name="Lipzen A."/>
            <person name="Lutzoni F."/>
            <person name="Magnuson J."/>
            <person name="Mondo S."/>
            <person name="Nolan M."/>
            <person name="Ohm R."/>
            <person name="Pangilinan J."/>
            <person name="Park H.-J."/>
            <person name="Ramirez L."/>
            <person name="Alfaro M."/>
            <person name="Sun H."/>
            <person name="Tritt A."/>
            <person name="Yoshinaga Y."/>
            <person name="Zwiers L.-H."/>
            <person name="Turgeon B."/>
            <person name="Goodwin S."/>
            <person name="Spatafora J."/>
            <person name="Crous P."/>
            <person name="Grigoriev I."/>
        </authorList>
    </citation>
    <scope>NUCLEOTIDE SEQUENCE</scope>
    <source>
        <strain evidence="2">ATCC 16933</strain>
    </source>
</reference>
<dbReference type="InterPro" id="IPR029033">
    <property type="entry name" value="His_PPase_superfam"/>
</dbReference>
<dbReference type="GO" id="GO:0016791">
    <property type="term" value="F:phosphatase activity"/>
    <property type="evidence" value="ECO:0007669"/>
    <property type="project" value="TreeGrafter"/>
</dbReference>
<name>A0A6A6P999_9PEZI</name>
<proteinExistence type="predicted"/>
<keyword evidence="3" id="KW-1185">Reference proteome</keyword>
<dbReference type="SUPFAM" id="SSF53254">
    <property type="entry name" value="Phosphoglycerate mutase-like"/>
    <property type="match status" value="1"/>
</dbReference>
<evidence type="ECO:0000256" key="1">
    <source>
        <dbReference type="SAM" id="MobiDB-lite"/>
    </source>
</evidence>
<dbReference type="PANTHER" id="PTHR11567">
    <property type="entry name" value="ACID PHOSPHATASE-RELATED"/>
    <property type="match status" value="1"/>
</dbReference>
<dbReference type="Gene3D" id="3.40.50.1240">
    <property type="entry name" value="Phosphoglycerate mutase-like"/>
    <property type="match status" value="1"/>
</dbReference>
<protein>
    <submittedName>
        <fullName evidence="2">Acid phosphatase</fullName>
    </submittedName>
</protein>
<organism evidence="2 3">
    <name type="scientific">Lineolata rhizophorae</name>
    <dbReference type="NCBI Taxonomy" id="578093"/>
    <lineage>
        <taxon>Eukaryota</taxon>
        <taxon>Fungi</taxon>
        <taxon>Dikarya</taxon>
        <taxon>Ascomycota</taxon>
        <taxon>Pezizomycotina</taxon>
        <taxon>Dothideomycetes</taxon>
        <taxon>Dothideomycetes incertae sedis</taxon>
        <taxon>Lineolatales</taxon>
        <taxon>Lineolataceae</taxon>
        <taxon>Lineolata</taxon>
    </lineage>
</organism>
<evidence type="ECO:0000313" key="2">
    <source>
        <dbReference type="EMBL" id="KAF2460446.1"/>
    </source>
</evidence>
<feature type="compositionally biased region" description="Acidic residues" evidence="1">
    <location>
        <begin position="331"/>
        <end position="340"/>
    </location>
</feature>
<dbReference type="PANTHER" id="PTHR11567:SF195">
    <property type="entry name" value="ACID PHOSPHATASE, PUTATIVE (AFU_ORTHOLOGUE AFUA_3G14570)-RELATED"/>
    <property type="match status" value="1"/>
</dbReference>
<dbReference type="Proteomes" id="UP000799766">
    <property type="component" value="Unassembled WGS sequence"/>
</dbReference>
<accession>A0A6A6P999</accession>
<dbReference type="InterPro" id="IPR050645">
    <property type="entry name" value="Histidine_acid_phosphatase"/>
</dbReference>
<feature type="region of interest" description="Disordered" evidence="1">
    <location>
        <begin position="325"/>
        <end position="353"/>
    </location>
</feature>
<evidence type="ECO:0000313" key="3">
    <source>
        <dbReference type="Proteomes" id="UP000799766"/>
    </source>
</evidence>
<dbReference type="AlphaFoldDB" id="A0A6A6P999"/>
<sequence>MPLLSAADPTVDAAGGDGGFSPAVSWYGPNATWINNLTEVVGGHGLHGFVFNDSETPAGAQYGTYNYCNMPHVRRQEYPVAGDEYELVYVEVIHRHHKRTPYASNCFVNEPYPWDCTNAHLFYYGQPSQSSAPPEDAPDAAPDAAPAYWTIQHGSTNPFQPSGCYGNCQFPQITQGGLSDSWQHGRDLRGVYGELLGFLPGANEADAVEFRVTNNVITSQVAGMMVSAMGFSDGSGDPFPLTVQPSSTDSLEPSYECPKAEALYESYGVGSVSWDWHRHLAASDPLFDALDAVSGVLPGDEEFHKSWDHYFDSLSSRQCHGYALPCREDDGSGDEDEETQGDEKRKSRMKRRRTTCITQQEADTVYRLGQYEYSYIYRDSPHSLLAATGSFGVWLAELSQHVRDAVAGAGPVRYRHNVAHDGSLSRLLSLLQIDAMVWPGMGAEVVFELFRKQGEYFVRALWGGQPLRSSHPKLGVVDMVDVDVLLDYIDDLVGVNARRVLEYCET</sequence>